<evidence type="ECO:0000313" key="3">
    <source>
        <dbReference type="Proteomes" id="UP000184442"/>
    </source>
</evidence>
<proteinExistence type="predicted"/>
<organism evidence="2 3">
    <name type="scientific">Lutispora thermophila DSM 19022</name>
    <dbReference type="NCBI Taxonomy" id="1122184"/>
    <lineage>
        <taxon>Bacteria</taxon>
        <taxon>Bacillati</taxon>
        <taxon>Bacillota</taxon>
        <taxon>Clostridia</taxon>
        <taxon>Lutisporales</taxon>
        <taxon>Lutisporaceae</taxon>
        <taxon>Lutispora</taxon>
    </lineage>
</organism>
<gene>
    <name evidence="2" type="ORF">SAMN02745176_01611</name>
</gene>
<dbReference type="STRING" id="1122184.SAMN02745176_01611"/>
<protein>
    <submittedName>
        <fullName evidence="2">Peptidase S24-like</fullName>
    </submittedName>
</protein>
<dbReference type="InterPro" id="IPR019533">
    <property type="entry name" value="Peptidase_S26"/>
</dbReference>
<name>A0A1M6EKH7_9FIRM</name>
<dbReference type="Proteomes" id="UP000184442">
    <property type="component" value="Unassembled WGS sequence"/>
</dbReference>
<dbReference type="SUPFAM" id="SSF51306">
    <property type="entry name" value="LexA/Signal peptidase"/>
    <property type="match status" value="1"/>
</dbReference>
<dbReference type="AlphaFoldDB" id="A0A1M6EKH7"/>
<sequence length="70" mass="7994">MKKIFELAGSVLLAFAIAMFLKSNVFAIPEVRMSSMENTLIQGERVLELKFVYGFTEPKRGDVIVLNRER</sequence>
<dbReference type="InterPro" id="IPR036286">
    <property type="entry name" value="LexA/Signal_pep-like_sf"/>
</dbReference>
<dbReference type="Gene3D" id="2.10.109.10">
    <property type="entry name" value="Umud Fragment, subunit A"/>
    <property type="match status" value="1"/>
</dbReference>
<dbReference type="OrthoDB" id="9802919at2"/>
<feature type="domain" description="Peptidase S26" evidence="1">
    <location>
        <begin position="5"/>
        <end position="68"/>
    </location>
</feature>
<evidence type="ECO:0000259" key="1">
    <source>
        <dbReference type="Pfam" id="PF10502"/>
    </source>
</evidence>
<dbReference type="GO" id="GO:0004252">
    <property type="term" value="F:serine-type endopeptidase activity"/>
    <property type="evidence" value="ECO:0007669"/>
    <property type="project" value="InterPro"/>
</dbReference>
<accession>A0A1M6EKH7</accession>
<dbReference type="GO" id="GO:0006465">
    <property type="term" value="P:signal peptide processing"/>
    <property type="evidence" value="ECO:0007669"/>
    <property type="project" value="InterPro"/>
</dbReference>
<reference evidence="2 3" key="1">
    <citation type="submission" date="2016-11" db="EMBL/GenBank/DDBJ databases">
        <authorList>
            <person name="Jaros S."/>
            <person name="Januszkiewicz K."/>
            <person name="Wedrychowicz H."/>
        </authorList>
    </citation>
    <scope>NUCLEOTIDE SEQUENCE [LARGE SCALE GENOMIC DNA]</scope>
    <source>
        <strain evidence="2 3">DSM 19022</strain>
    </source>
</reference>
<dbReference type="Pfam" id="PF10502">
    <property type="entry name" value="Peptidase_S26"/>
    <property type="match status" value="1"/>
</dbReference>
<dbReference type="CDD" id="cd06530">
    <property type="entry name" value="S26_SPase_I"/>
    <property type="match status" value="1"/>
</dbReference>
<evidence type="ECO:0000313" key="2">
    <source>
        <dbReference type="EMBL" id="SHI85896.1"/>
    </source>
</evidence>
<keyword evidence="3" id="KW-1185">Reference proteome</keyword>
<dbReference type="EMBL" id="FQZS01000009">
    <property type="protein sequence ID" value="SHI85896.1"/>
    <property type="molecule type" value="Genomic_DNA"/>
</dbReference>